<evidence type="ECO:0000256" key="3">
    <source>
        <dbReference type="ARBA" id="ARBA00022691"/>
    </source>
</evidence>
<comment type="caution">
    <text evidence="6">The sequence shown here is derived from an EMBL/GenBank/DDBJ whole genome shotgun (WGS) entry which is preliminary data.</text>
</comment>
<dbReference type="PANTHER" id="PTHR11746">
    <property type="entry name" value="O-METHYLTRANSFERASE"/>
    <property type="match status" value="1"/>
</dbReference>
<keyword evidence="3" id="KW-0949">S-adenosyl-L-methionine</keyword>
<dbReference type="Pfam" id="PF00891">
    <property type="entry name" value="Methyltransf_2"/>
    <property type="match status" value="1"/>
</dbReference>
<dbReference type="InterPro" id="IPR036388">
    <property type="entry name" value="WH-like_DNA-bd_sf"/>
</dbReference>
<keyword evidence="7" id="KW-1185">Reference proteome</keyword>
<dbReference type="PROSITE" id="PS51683">
    <property type="entry name" value="SAM_OMT_II"/>
    <property type="match status" value="1"/>
</dbReference>
<feature type="domain" description="O-methyltransferase dimerisation" evidence="5">
    <location>
        <begin position="307"/>
        <end position="393"/>
    </location>
</feature>
<dbReference type="InterPro" id="IPR029063">
    <property type="entry name" value="SAM-dependent_MTases_sf"/>
</dbReference>
<dbReference type="InterPro" id="IPR036390">
    <property type="entry name" value="WH_DNA-bd_sf"/>
</dbReference>
<dbReference type="Gene3D" id="1.10.10.10">
    <property type="entry name" value="Winged helix-like DNA-binding domain superfamily/Winged helix DNA-binding domain"/>
    <property type="match status" value="2"/>
</dbReference>
<keyword evidence="2" id="KW-0808">Transferase</keyword>
<dbReference type="InterPro" id="IPR012967">
    <property type="entry name" value="COMT_dimerisation"/>
</dbReference>
<dbReference type="GO" id="GO:0032259">
    <property type="term" value="P:methylation"/>
    <property type="evidence" value="ECO:0007669"/>
    <property type="project" value="UniProtKB-KW"/>
</dbReference>
<evidence type="ECO:0000259" key="4">
    <source>
        <dbReference type="Pfam" id="PF00891"/>
    </source>
</evidence>
<keyword evidence="1" id="KW-0489">Methyltransferase</keyword>
<proteinExistence type="predicted"/>
<dbReference type="EMBL" id="BPVZ01000010">
    <property type="protein sequence ID" value="GKU96495.1"/>
    <property type="molecule type" value="Genomic_DNA"/>
</dbReference>
<dbReference type="GO" id="GO:0046983">
    <property type="term" value="F:protein dimerization activity"/>
    <property type="evidence" value="ECO:0007669"/>
    <property type="project" value="InterPro"/>
</dbReference>
<accession>A0AAV5IBJ0</accession>
<dbReference type="SUPFAM" id="SSF46785">
    <property type="entry name" value="Winged helix' DNA-binding domain"/>
    <property type="match status" value="2"/>
</dbReference>
<dbReference type="AlphaFoldDB" id="A0AAV5IBJ0"/>
<dbReference type="Gene3D" id="3.40.50.150">
    <property type="entry name" value="Vaccinia Virus protein VP39"/>
    <property type="match status" value="1"/>
</dbReference>
<feature type="domain" description="O-methyltransferase C-terminal" evidence="4">
    <location>
        <begin position="416"/>
        <end position="555"/>
    </location>
</feature>
<dbReference type="Pfam" id="PF08100">
    <property type="entry name" value="Dimerisation"/>
    <property type="match status" value="1"/>
</dbReference>
<evidence type="ECO:0000259" key="5">
    <source>
        <dbReference type="Pfam" id="PF08100"/>
    </source>
</evidence>
<dbReference type="InterPro" id="IPR001077">
    <property type="entry name" value="COMT_C"/>
</dbReference>
<dbReference type="GO" id="GO:0008171">
    <property type="term" value="F:O-methyltransferase activity"/>
    <property type="evidence" value="ECO:0007669"/>
    <property type="project" value="InterPro"/>
</dbReference>
<evidence type="ECO:0000313" key="7">
    <source>
        <dbReference type="Proteomes" id="UP001054252"/>
    </source>
</evidence>
<evidence type="ECO:0008006" key="8">
    <source>
        <dbReference type="Google" id="ProtNLM"/>
    </source>
</evidence>
<sequence>MVKRCWASLGLEAAELWGESSKGNHNHIDDGKASQKLLHDAQLVCKEKQLTSIEDGDANKRIEVVSNSSGQQDLASILRNVPLIHIINVEKRKVHGSNKKQNKFGKDLVQSPSKKMERWNKRFIRLQASTLLNLGQSIMVLGDTASQSPLISRAMFGCSGTFVHVLYASIQLGLFNFIGQAGPRVQLSASKIAADLPTKNPDVPFYLDHMLQLLTYYSLLTYSSRSIREEEDGKVERLYGLAPPTKSSVPDEDGAALSAFPTNKRMIEPLRLRTEGPLHELLQATMSEEDAASEYARSLNTSGYFAPVLHASIHLGLFNIIARAGPGAELSASEIAAQLPTKNPYAPFYLDRMLRLLACYSLLTCSARSIREEEDGKIERLYGLAPPGKAFVPDEDGDALLSAFPSNLGIIEPLLHLKDFILEGGGNLFERVHGMTFYEYVSRDPEYNKEFSKTLTNYSKRPMKKILEIYRGFEGVTSLLDVGGGSGAIVDMIVSKYPPIKGINFDQPHVIQNAPSYPGVEHVAGDMFVSIPKAADTLMMKDVLHNWNDELCVKVAILRDKG</sequence>
<dbReference type="SUPFAM" id="SSF53335">
    <property type="entry name" value="S-adenosyl-L-methionine-dependent methyltransferases"/>
    <property type="match status" value="1"/>
</dbReference>
<evidence type="ECO:0000313" key="6">
    <source>
        <dbReference type="EMBL" id="GKU96495.1"/>
    </source>
</evidence>
<dbReference type="FunFam" id="1.10.10.10:FF:000357">
    <property type="entry name" value="Caffeic acid 3-O-methyltransferase"/>
    <property type="match status" value="2"/>
</dbReference>
<evidence type="ECO:0000256" key="1">
    <source>
        <dbReference type="ARBA" id="ARBA00022603"/>
    </source>
</evidence>
<gene>
    <name evidence="6" type="ORF">SLEP1_g9724</name>
</gene>
<dbReference type="InterPro" id="IPR016461">
    <property type="entry name" value="COMT-like"/>
</dbReference>
<organism evidence="6 7">
    <name type="scientific">Rubroshorea leprosula</name>
    <dbReference type="NCBI Taxonomy" id="152421"/>
    <lineage>
        <taxon>Eukaryota</taxon>
        <taxon>Viridiplantae</taxon>
        <taxon>Streptophyta</taxon>
        <taxon>Embryophyta</taxon>
        <taxon>Tracheophyta</taxon>
        <taxon>Spermatophyta</taxon>
        <taxon>Magnoliopsida</taxon>
        <taxon>eudicotyledons</taxon>
        <taxon>Gunneridae</taxon>
        <taxon>Pentapetalae</taxon>
        <taxon>rosids</taxon>
        <taxon>malvids</taxon>
        <taxon>Malvales</taxon>
        <taxon>Dipterocarpaceae</taxon>
        <taxon>Rubroshorea</taxon>
    </lineage>
</organism>
<dbReference type="Proteomes" id="UP001054252">
    <property type="component" value="Unassembled WGS sequence"/>
</dbReference>
<protein>
    <recommendedName>
        <fullName evidence="8">O-methyltransferase</fullName>
    </recommendedName>
</protein>
<reference evidence="6 7" key="1">
    <citation type="journal article" date="2021" name="Commun. Biol.">
        <title>The genome of Shorea leprosula (Dipterocarpaceae) highlights the ecological relevance of drought in aseasonal tropical rainforests.</title>
        <authorList>
            <person name="Ng K.K.S."/>
            <person name="Kobayashi M.J."/>
            <person name="Fawcett J.A."/>
            <person name="Hatakeyama M."/>
            <person name="Paape T."/>
            <person name="Ng C.H."/>
            <person name="Ang C.C."/>
            <person name="Tnah L.H."/>
            <person name="Lee C.T."/>
            <person name="Nishiyama T."/>
            <person name="Sese J."/>
            <person name="O'Brien M.J."/>
            <person name="Copetti D."/>
            <person name="Mohd Noor M.I."/>
            <person name="Ong R.C."/>
            <person name="Putra M."/>
            <person name="Sireger I.Z."/>
            <person name="Indrioko S."/>
            <person name="Kosugi Y."/>
            <person name="Izuno A."/>
            <person name="Isagi Y."/>
            <person name="Lee S.L."/>
            <person name="Shimizu K.K."/>
        </authorList>
    </citation>
    <scope>NUCLEOTIDE SEQUENCE [LARGE SCALE GENOMIC DNA]</scope>
    <source>
        <strain evidence="6">214</strain>
    </source>
</reference>
<evidence type="ECO:0000256" key="2">
    <source>
        <dbReference type="ARBA" id="ARBA00022679"/>
    </source>
</evidence>
<name>A0AAV5IBJ0_9ROSI</name>